<comment type="caution">
    <text evidence="1">The sequence shown here is derived from an EMBL/GenBank/DDBJ whole genome shotgun (WGS) entry which is preliminary data.</text>
</comment>
<protein>
    <submittedName>
        <fullName evidence="1">Uncharacterized protein</fullName>
    </submittedName>
</protein>
<proteinExistence type="predicted"/>
<gene>
    <name evidence="1" type="ORF">HAX54_030341</name>
</gene>
<dbReference type="Proteomes" id="UP000823775">
    <property type="component" value="Unassembled WGS sequence"/>
</dbReference>
<accession>A0ABS8RKY0</accession>
<keyword evidence="2" id="KW-1185">Reference proteome</keyword>
<sequence>MRAGTRGVLGFTASHNLSLARGFAHEQPMFSSRYLTMTAANEANGWYGGTLLGDQDESSEIYRHYAEFIQGPAMEPFEHDSENEKYYTELLLKGSVDAMDDAAIETEMESALKAYDQIGADLGIFPKSCKALAADPSQLTRWLVGEDKLPNV</sequence>
<name>A0ABS8RKY0_DATST</name>
<evidence type="ECO:0000313" key="1">
    <source>
        <dbReference type="EMBL" id="MCD7447475.1"/>
    </source>
</evidence>
<dbReference type="EMBL" id="JACEIK010000038">
    <property type="protein sequence ID" value="MCD7447475.1"/>
    <property type="molecule type" value="Genomic_DNA"/>
</dbReference>
<organism evidence="1 2">
    <name type="scientific">Datura stramonium</name>
    <name type="common">Jimsonweed</name>
    <name type="synonym">Common thornapple</name>
    <dbReference type="NCBI Taxonomy" id="4076"/>
    <lineage>
        <taxon>Eukaryota</taxon>
        <taxon>Viridiplantae</taxon>
        <taxon>Streptophyta</taxon>
        <taxon>Embryophyta</taxon>
        <taxon>Tracheophyta</taxon>
        <taxon>Spermatophyta</taxon>
        <taxon>Magnoliopsida</taxon>
        <taxon>eudicotyledons</taxon>
        <taxon>Gunneridae</taxon>
        <taxon>Pentapetalae</taxon>
        <taxon>asterids</taxon>
        <taxon>lamiids</taxon>
        <taxon>Solanales</taxon>
        <taxon>Solanaceae</taxon>
        <taxon>Solanoideae</taxon>
        <taxon>Datureae</taxon>
        <taxon>Datura</taxon>
    </lineage>
</organism>
<evidence type="ECO:0000313" key="2">
    <source>
        <dbReference type="Proteomes" id="UP000823775"/>
    </source>
</evidence>
<reference evidence="1 2" key="1">
    <citation type="journal article" date="2021" name="BMC Genomics">
        <title>Datura genome reveals duplications of psychoactive alkaloid biosynthetic genes and high mutation rate following tissue culture.</title>
        <authorList>
            <person name="Rajewski A."/>
            <person name="Carter-House D."/>
            <person name="Stajich J."/>
            <person name="Litt A."/>
        </authorList>
    </citation>
    <scope>NUCLEOTIDE SEQUENCE [LARGE SCALE GENOMIC DNA]</scope>
    <source>
        <strain evidence="1">AR-01</strain>
    </source>
</reference>